<evidence type="ECO:0000313" key="4">
    <source>
        <dbReference type="EMBL" id="SPL62942.1"/>
    </source>
</evidence>
<proteinExistence type="inferred from homology"/>
<evidence type="ECO:0000313" key="5">
    <source>
        <dbReference type="Proteomes" id="UP000246073"/>
    </source>
</evidence>
<keyword evidence="2 3" id="KW-0143">Chaperone</keyword>
<sequence>MLTSIDTGNLEKLASQRVNGVGGLTVHFKDGRSRISRLYQEGAAKIRMPQVARDPLEAILINTSGGLTGGDRLRWDVELQEGASAVITTQACERIYRSGGGDARIATRIKAAKGTRLAWLPQETILFNRSALSRGLDVEMEEGADVLLVEATVFGRLAMGEAVEQASFSDRWRVRLGGRLVHAEEFRLGPDVAAELRARAVADGGLAVATVLLVSDQAERQLGAARAIIGGEGGASVWQVGGASKLAARLYAPDSYALRKRLVPLLALLNGKAGLPKVWSI</sequence>
<organism evidence="4 5">
    <name type="scientific">Ochrobactrum soli</name>
    <dbReference type="NCBI Taxonomy" id="2448455"/>
    <lineage>
        <taxon>Bacteria</taxon>
        <taxon>Pseudomonadati</taxon>
        <taxon>Pseudomonadota</taxon>
        <taxon>Alphaproteobacteria</taxon>
        <taxon>Hyphomicrobiales</taxon>
        <taxon>Brucellaceae</taxon>
        <taxon>Brucella/Ochrobactrum group</taxon>
        <taxon>Ochrobactrum</taxon>
    </lineage>
</organism>
<evidence type="ECO:0000256" key="1">
    <source>
        <dbReference type="ARBA" id="ARBA00007177"/>
    </source>
</evidence>
<dbReference type="HAMAP" id="MF_01384">
    <property type="entry name" value="UreD"/>
    <property type="match status" value="1"/>
</dbReference>
<dbReference type="GO" id="GO:0016151">
    <property type="term" value="F:nickel cation binding"/>
    <property type="evidence" value="ECO:0007669"/>
    <property type="project" value="UniProtKB-UniRule"/>
</dbReference>
<comment type="subcellular location">
    <subcellularLocation>
        <location evidence="3">Cytoplasm</location>
    </subcellularLocation>
</comment>
<evidence type="ECO:0000256" key="3">
    <source>
        <dbReference type="HAMAP-Rule" id="MF_01384"/>
    </source>
</evidence>
<name>A0A2P9HFR7_9HYPH</name>
<dbReference type="AlphaFoldDB" id="A0A2P9HFR7"/>
<protein>
    <recommendedName>
        <fullName evidence="3">Urease accessory protein UreD</fullName>
    </recommendedName>
</protein>
<comment type="similarity">
    <text evidence="1 3">Belongs to the UreD family.</text>
</comment>
<dbReference type="Proteomes" id="UP000246073">
    <property type="component" value="Unassembled WGS sequence"/>
</dbReference>
<dbReference type="PANTHER" id="PTHR33643">
    <property type="entry name" value="UREASE ACCESSORY PROTEIN D"/>
    <property type="match status" value="1"/>
</dbReference>
<evidence type="ECO:0000256" key="2">
    <source>
        <dbReference type="ARBA" id="ARBA00023186"/>
    </source>
</evidence>
<gene>
    <name evidence="3" type="primary">ureD</name>
    <name evidence="4" type="ORF">OHAE_2874</name>
</gene>
<dbReference type="PANTHER" id="PTHR33643:SF1">
    <property type="entry name" value="UREASE ACCESSORY PROTEIN D"/>
    <property type="match status" value="1"/>
</dbReference>
<reference evidence="5" key="1">
    <citation type="submission" date="2017-12" db="EMBL/GenBank/DDBJ databases">
        <authorList>
            <person name="Diaz M."/>
        </authorList>
    </citation>
    <scope>NUCLEOTIDE SEQUENCE [LARGE SCALE GENOMIC DNA]</scope>
    <source>
        <strain evidence="5">FI11154</strain>
    </source>
</reference>
<comment type="function">
    <text evidence="3">Required for maturation of urease via the functional incorporation of the urease nickel metallocenter.</text>
</comment>
<dbReference type="Pfam" id="PF01774">
    <property type="entry name" value="UreD"/>
    <property type="match status" value="1"/>
</dbReference>
<keyword evidence="3" id="KW-0963">Cytoplasm</keyword>
<keyword evidence="3" id="KW-0996">Nickel insertion</keyword>
<accession>A0A2P9HFR7</accession>
<comment type="subunit">
    <text evidence="3">UreD, UreF and UreG form a complex that acts as a GTP-hydrolysis-dependent molecular chaperone, activating the urease apoprotein by helping to assemble the nickel containing metallocenter of UreC. The UreE protein probably delivers the nickel.</text>
</comment>
<dbReference type="GO" id="GO:0005737">
    <property type="term" value="C:cytoplasm"/>
    <property type="evidence" value="ECO:0007669"/>
    <property type="project" value="UniProtKB-SubCell"/>
</dbReference>
<dbReference type="InterPro" id="IPR002669">
    <property type="entry name" value="UreD"/>
</dbReference>
<dbReference type="EMBL" id="OOFM01000004">
    <property type="protein sequence ID" value="SPL62942.1"/>
    <property type="molecule type" value="Genomic_DNA"/>
</dbReference>